<organism evidence="3 4">
    <name type="scientific">Propionibacterium australiense</name>
    <dbReference type="NCBI Taxonomy" id="119981"/>
    <lineage>
        <taxon>Bacteria</taxon>
        <taxon>Bacillati</taxon>
        <taxon>Actinomycetota</taxon>
        <taxon>Actinomycetes</taxon>
        <taxon>Propionibacteriales</taxon>
        <taxon>Propionibacteriaceae</taxon>
        <taxon>Propionibacterium</taxon>
    </lineage>
</organism>
<sequence length="218" mass="22145">MRHDRGMSTGAGQVAVGRTGAVVHAVVIAGGSGERLGGMSKADIALGGRRLLDLVLDGLDAVVDGALVVVAPGSVQVPEGCRRTLEDPPGGGPLAGVAAGLAALPEAIGQDELVFVCGVDTPAVGALAPPLVRALSRHPGSDGAVPVGGAPEPYRQYLQGLYRRGPLARLLAAAPTRDRGVTRTLRVLDLVEVPVPADVCRDLDSPADLAWWADRLGG</sequence>
<dbReference type="PANTHER" id="PTHR19136">
    <property type="entry name" value="MOLYBDENUM COFACTOR GUANYLYLTRANSFERASE"/>
    <property type="match status" value="1"/>
</dbReference>
<dbReference type="InterPro" id="IPR025877">
    <property type="entry name" value="MobA-like_NTP_Trfase"/>
</dbReference>
<dbReference type="InterPro" id="IPR029044">
    <property type="entry name" value="Nucleotide-diphossugar_trans"/>
</dbReference>
<dbReference type="Gene3D" id="3.90.550.10">
    <property type="entry name" value="Spore Coat Polysaccharide Biosynthesis Protein SpsA, Chain A"/>
    <property type="match status" value="1"/>
</dbReference>
<proteinExistence type="predicted"/>
<protein>
    <submittedName>
        <fullName evidence="3">MobA-like NTP transferase domain</fullName>
    </submittedName>
</protein>
<evidence type="ECO:0000313" key="3">
    <source>
        <dbReference type="EMBL" id="SYZ33971.1"/>
    </source>
</evidence>
<accession>A0A383S8B8</accession>
<dbReference type="PANTHER" id="PTHR19136:SF81">
    <property type="entry name" value="MOLYBDENUM COFACTOR GUANYLYLTRANSFERASE"/>
    <property type="match status" value="1"/>
</dbReference>
<reference evidence="4" key="1">
    <citation type="submission" date="2018-08" db="EMBL/GenBank/DDBJ databases">
        <authorList>
            <person name="Hornung B."/>
        </authorList>
    </citation>
    <scope>NUCLEOTIDE SEQUENCE [LARGE SCALE GENOMIC DNA]</scope>
</reference>
<evidence type="ECO:0000259" key="2">
    <source>
        <dbReference type="Pfam" id="PF12804"/>
    </source>
</evidence>
<feature type="domain" description="MobA-like NTP transferase" evidence="2">
    <location>
        <begin position="25"/>
        <end position="186"/>
    </location>
</feature>
<dbReference type="AlphaFoldDB" id="A0A383S8B8"/>
<dbReference type="GO" id="GO:0016779">
    <property type="term" value="F:nucleotidyltransferase activity"/>
    <property type="evidence" value="ECO:0007669"/>
    <property type="project" value="UniProtKB-ARBA"/>
</dbReference>
<gene>
    <name evidence="3" type="ORF">PROPAUS_1927</name>
</gene>
<keyword evidence="4" id="KW-1185">Reference proteome</keyword>
<name>A0A383S8B8_9ACTN</name>
<evidence type="ECO:0000256" key="1">
    <source>
        <dbReference type="ARBA" id="ARBA00022679"/>
    </source>
</evidence>
<evidence type="ECO:0000313" key="4">
    <source>
        <dbReference type="Proteomes" id="UP000263928"/>
    </source>
</evidence>
<dbReference type="EMBL" id="UNQJ01000015">
    <property type="protein sequence ID" value="SYZ33971.1"/>
    <property type="molecule type" value="Genomic_DNA"/>
</dbReference>
<keyword evidence="1 3" id="KW-0808">Transferase</keyword>
<dbReference type="Proteomes" id="UP000263928">
    <property type="component" value="Unassembled WGS sequence"/>
</dbReference>
<dbReference type="RefSeq" id="WP_374955796.1">
    <property type="nucleotide sequence ID" value="NZ_LR134442.1"/>
</dbReference>
<dbReference type="Pfam" id="PF12804">
    <property type="entry name" value="NTP_transf_3"/>
    <property type="match status" value="1"/>
</dbReference>
<dbReference type="SUPFAM" id="SSF53448">
    <property type="entry name" value="Nucleotide-diphospho-sugar transferases"/>
    <property type="match status" value="1"/>
</dbReference>